<dbReference type="RefSeq" id="WP_000824908.1">
    <property type="nucleotide sequence ID" value="NZ_AP019305.1"/>
</dbReference>
<evidence type="ECO:0000313" key="6">
    <source>
        <dbReference type="EMBL" id="MCE3363489.1"/>
    </source>
</evidence>
<reference evidence="9 15" key="7">
    <citation type="submission" date="2020-02" db="EMBL/GenBank/DDBJ databases">
        <title>Novel Insights Into The Classification of Staphylococcal Beta-Lactamases In Relation To The Cefazolin Inoculum Effect.</title>
        <authorList>
            <person name="Carvajal L.P."/>
            <person name="Rincon S."/>
            <person name="Echeverri A."/>
            <person name="Porras J."/>
            <person name="Rios R."/>
            <person name="Ordonez K."/>
            <person name="Seas C."/>
            <person name="Gomez-Villegas S."/>
            <person name="Diaz L."/>
            <person name="Arias C.A."/>
            <person name="Reyes J."/>
        </authorList>
    </citation>
    <scope>NUCLEOTIDE SEQUENCE [LARGE SCALE GENOMIC DNA]</scope>
    <source>
        <strain evidence="9 15">UP127</strain>
    </source>
</reference>
<dbReference type="PANTHER" id="PTHR43619">
    <property type="entry name" value="S-ADENOSYL-L-METHIONINE-DEPENDENT METHYLTRANSFERASE YKTD-RELATED"/>
    <property type="match status" value="1"/>
</dbReference>
<dbReference type="OMA" id="AYMLDRW"/>
<evidence type="ECO:0000313" key="14">
    <source>
        <dbReference type="Proteomes" id="UP000434412"/>
    </source>
</evidence>
<dbReference type="EMBL" id="AB983199">
    <property type="protein sequence ID" value="BAQ25994.1"/>
    <property type="molecule type" value="Genomic_DNA"/>
</dbReference>
<dbReference type="GO" id="GO:0032259">
    <property type="term" value="P:methylation"/>
    <property type="evidence" value="ECO:0007669"/>
    <property type="project" value="UniProtKB-KW"/>
</dbReference>
<accession>A0A0C6DRZ1</accession>
<evidence type="ECO:0000313" key="12">
    <source>
        <dbReference type="Proteomes" id="UP000265645"/>
    </source>
</evidence>
<dbReference type="Proteomes" id="UP000433366">
    <property type="component" value="Unassembled WGS sequence"/>
</dbReference>
<reference evidence="6" key="9">
    <citation type="submission" date="2023-08" db="EMBL/GenBank/DDBJ databases">
        <authorList>
            <person name="Zhao H."/>
            <person name="Wang X."/>
        </authorList>
    </citation>
    <scope>NUCLEOTIDE SEQUENCE</scope>
    <source>
        <strain evidence="6">NC-4</strain>
    </source>
</reference>
<reference evidence="4 11" key="2">
    <citation type="submission" date="2015-04" db="EMBL/GenBank/DDBJ databases">
        <authorList>
            <person name="Syromyatnikov M.Y."/>
            <person name="Popov V.N."/>
        </authorList>
    </citation>
    <scope>NUCLEOTIDE SEQUENCE [LARGE SCALE GENOMIC DNA]</scope>
    <source>
        <strain evidence="4 11">AH1</strain>
    </source>
</reference>
<evidence type="ECO:0000313" key="7">
    <source>
        <dbReference type="EMBL" id="MVI54944.1"/>
    </source>
</evidence>
<reference evidence="12" key="3">
    <citation type="submission" date="2017-08" db="EMBL/GenBank/DDBJ databases">
        <title>Protection against atopic dermatitis through acquisition of Staphylococcus quorum-sensing agr mutations in the skin.</title>
        <authorList>
            <person name="Nakamura Y."/>
            <person name="Takahashi H."/>
            <person name="Takaya A."/>
            <person name="Inoue Y."/>
            <person name="Katayama Y."/>
            <person name="Kusuya Y."/>
            <person name="Shoji T."/>
            <person name="Takada S."/>
            <person name="Nakagawa S."/>
            <person name="Oguma R."/>
            <person name="Ozawa N."/>
            <person name="Yamaide F."/>
            <person name="Suzuki S."/>
            <person name="Villaruz A."/>
            <person name="Otto M."/>
            <person name="Matsue H."/>
            <person name="Nunez G."/>
            <person name="Shimojo N."/>
        </authorList>
    </citation>
    <scope>NUCLEOTIDE SEQUENCE [LARGE SCALE GENOMIC DNA]</scope>
    <source>
        <strain evidence="12">M1K003</strain>
    </source>
</reference>
<evidence type="ECO:0000313" key="16">
    <source>
        <dbReference type="Proteomes" id="UP000561555"/>
    </source>
</evidence>
<gene>
    <name evidence="4" type="ORF">BN1321_330034</name>
    <name evidence="9" type="ORF">G0Z31_12550</name>
    <name evidence="7" type="ORF">GO793_03600</name>
    <name evidence="8" type="ORF">GO941_08365</name>
    <name evidence="10" type="ORF">GQX52_08850</name>
    <name evidence="6" type="ORF">LB359_14515</name>
    <name evidence="5" type="ORF">M1K003_2597</name>
</gene>
<keyword evidence="1 4" id="KW-0489">Methyltransferase</keyword>
<dbReference type="PANTHER" id="PTHR43619:SF2">
    <property type="entry name" value="S-ADENOSYL-L-METHIONINE-DEPENDENT METHYLTRANSFERASES SUPERFAMILY PROTEIN"/>
    <property type="match status" value="1"/>
</dbReference>
<dbReference type="Proteomes" id="UP000434412">
    <property type="component" value="Unassembled WGS sequence"/>
</dbReference>
<dbReference type="EMBL" id="JAANDN010000080">
    <property type="protein sequence ID" value="NUY68742.1"/>
    <property type="molecule type" value="Genomic_DNA"/>
</dbReference>
<evidence type="ECO:0000256" key="1">
    <source>
        <dbReference type="ARBA" id="ARBA00022603"/>
    </source>
</evidence>
<dbReference type="Gene3D" id="3.40.50.150">
    <property type="entry name" value="Vaccinia Virus protein VP39"/>
    <property type="match status" value="1"/>
</dbReference>
<protein>
    <submittedName>
        <fullName evidence="6">Class I SAM-dependent methyltransferase</fullName>
        <ecNumber evidence="6">2.1.1.-</ecNumber>
    </submittedName>
    <submittedName>
        <fullName evidence="4">Leucine carboxyl methyltransferase</fullName>
    </submittedName>
    <submittedName>
        <fullName evidence="5">Tetracenomycin polyketide synthesis O-methyltransferase, TcmP</fullName>
    </submittedName>
</protein>
<evidence type="ECO:0000256" key="2">
    <source>
        <dbReference type="ARBA" id="ARBA00022679"/>
    </source>
</evidence>
<dbReference type="Proteomes" id="UP001200271">
    <property type="component" value="Unassembled WGS sequence"/>
</dbReference>
<reference evidence="10 16" key="6">
    <citation type="journal article" date="2020" name="J. Antimicrob. Chemother.">
        <title>Detection of heterogeneous vancomycin intermediate resistance in MRSA isolates from Latin America.</title>
        <authorList>
            <person name="Castro B.E."/>
            <person name="Berrio M."/>
            <person name="Vargas M.L."/>
            <person name="Carvajal L.P."/>
            <person name="Millan L.V."/>
            <person name="Rios R."/>
            <person name="Hernandez A.K."/>
            <person name="Rincon S."/>
            <person name="Cubides P."/>
            <person name="Forero E."/>
            <person name="Dinh A."/>
            <person name="Seas C."/>
            <person name="Munita J.M."/>
            <person name="Arias C.A."/>
            <person name="Reyes J."/>
            <person name="Diaz L."/>
        </authorList>
    </citation>
    <scope>NUCLEOTIDE SEQUENCE [LARGE SCALE GENOMIC DNA]</scope>
    <source>
        <strain evidence="10 16">UP89</strain>
    </source>
</reference>
<dbReference type="SUPFAM" id="SSF53335">
    <property type="entry name" value="S-adenosyl-L-methionine-dependent methyltransferases"/>
    <property type="match status" value="1"/>
</dbReference>
<evidence type="ECO:0000313" key="4">
    <source>
        <dbReference type="EMBL" id="CRI15019.1"/>
    </source>
</evidence>
<dbReference type="EMBL" id="JAAJIY010000058">
    <property type="protein sequence ID" value="NGK22319.1"/>
    <property type="molecule type" value="Genomic_DNA"/>
</dbReference>
<evidence type="ECO:0000313" key="3">
    <source>
        <dbReference type="EMBL" id="BAQ25994.1"/>
    </source>
</evidence>
<sequence length="282" mass="33281">MKRLDGIPESMLIPLIARAKEYEYEKPIIKDALSKKIFDGLDDIYKNVTCDDMSQIGISIRSVIIDSVTKRLIKDNKNLIVINIGCGLDTRFQRFNNEKISWIDLDVPESIEIRKTFFKETDSYKMIAKSMLDYSWIEDVINYKFFNSKSNILFIFEGVLMYFDESVMTKLLHTIIKKFGDHNLTFAIEFCSKTIANNTKRHKSVSKLSSQPVFKYGYNDLNELDKVLPNKMKVINEYNYFDYHKKRWGLFGYCRYIPYLKKRLNNKIVIMEYKPAKLITHN</sequence>
<evidence type="ECO:0000313" key="5">
    <source>
        <dbReference type="EMBL" id="GBV21578.1"/>
    </source>
</evidence>
<dbReference type="InterPro" id="IPR007213">
    <property type="entry name" value="Ppm1/Ppm2/Tcmp"/>
</dbReference>
<dbReference type="EMBL" id="WPRH01000258">
    <property type="protein sequence ID" value="MVI54944.1"/>
    <property type="molecule type" value="Genomic_DNA"/>
</dbReference>
<dbReference type="Pfam" id="PF04072">
    <property type="entry name" value="LCM"/>
    <property type="match status" value="1"/>
</dbReference>
<proteinExistence type="predicted"/>
<dbReference type="AlphaFoldDB" id="A0A0C6DRZ1"/>
<evidence type="ECO:0000313" key="8">
    <source>
        <dbReference type="EMBL" id="MVL45499.1"/>
    </source>
</evidence>
<dbReference type="Proteomes" id="UP000265645">
    <property type="component" value="Unassembled WGS sequence"/>
</dbReference>
<reference evidence="3" key="1">
    <citation type="submission" date="2014-08" db="EMBL/GenBank/DDBJ databases">
        <title>Comparative genomics of MRSA.</title>
        <authorList>
            <person name="Yamamoto T."/>
        </authorList>
    </citation>
    <scope>NUCLEOTIDE SEQUENCE</scope>
    <source>
        <strain evidence="3">OC3</strain>
    </source>
</reference>
<dbReference type="GO" id="GO:0008168">
    <property type="term" value="F:methyltransferase activity"/>
    <property type="evidence" value="ECO:0007669"/>
    <property type="project" value="UniProtKB-KW"/>
</dbReference>
<dbReference type="EMBL" id="WPVZ01000468">
    <property type="protein sequence ID" value="MVL45499.1"/>
    <property type="molecule type" value="Genomic_DNA"/>
</dbReference>
<dbReference type="EC" id="2.1.1.-" evidence="6"/>
<evidence type="ECO:0000313" key="15">
    <source>
        <dbReference type="Proteomes" id="UP000478431"/>
    </source>
</evidence>
<dbReference type="Proteomes" id="UP000478431">
    <property type="component" value="Unassembled WGS sequence"/>
</dbReference>
<dbReference type="InterPro" id="IPR029063">
    <property type="entry name" value="SAM-dependent_MTases_sf"/>
</dbReference>
<name>A0A0C6DRZ1_STAAU</name>
<organism evidence="3">
    <name type="scientific">Staphylococcus aureus</name>
    <dbReference type="NCBI Taxonomy" id="1280"/>
    <lineage>
        <taxon>Bacteria</taxon>
        <taxon>Bacillati</taxon>
        <taxon>Bacillota</taxon>
        <taxon>Bacilli</taxon>
        <taxon>Bacillales</taxon>
        <taxon>Staphylococcaceae</taxon>
        <taxon>Staphylococcus</taxon>
    </lineage>
</organism>
<dbReference type="PIRSF" id="PIRSF028177">
    <property type="entry name" value="Polyketide_synth_Omtfrase_TcmP"/>
    <property type="match status" value="1"/>
</dbReference>
<reference evidence="5" key="4">
    <citation type="submission" date="2018-07" db="EMBL/GenBank/DDBJ databases">
        <title>Protection against atopic dermatitis through acquisition of Staphylococcus quorum-sensing agr mutations in the skin.</title>
        <authorList>
            <person name="Nakamura Y."/>
            <person name="Takahashi H."/>
            <person name="Takaya A."/>
            <person name="Inoue Y."/>
            <person name="Katayama Y."/>
            <person name="Kusuya Y."/>
            <person name="Shoji T."/>
            <person name="Takada S."/>
            <person name="Nakagawa S."/>
            <person name="Oguma R."/>
            <person name="Ozawa N."/>
            <person name="Yamaide F."/>
            <person name="Suzuki S."/>
            <person name="Villaruz A."/>
            <person name="Otto M."/>
            <person name="Matsue H."/>
            <person name="Nunez G."/>
            <person name="Shimojo N."/>
        </authorList>
    </citation>
    <scope>NUCLEOTIDE SEQUENCE</scope>
    <source>
        <strain evidence="5">M1K003</strain>
    </source>
</reference>
<dbReference type="EMBL" id="BDVT01000017">
    <property type="protein sequence ID" value="GBV21578.1"/>
    <property type="molecule type" value="Genomic_DNA"/>
</dbReference>
<keyword evidence="2 4" id="KW-0808">Transferase</keyword>
<evidence type="ECO:0000313" key="10">
    <source>
        <dbReference type="EMBL" id="NUY68742.1"/>
    </source>
</evidence>
<dbReference type="PATRIC" id="fig|1280.3385.peg.2879"/>
<dbReference type="EMBL" id="CVOQ01000027">
    <property type="protein sequence ID" value="CRI15019.1"/>
    <property type="molecule type" value="Genomic_DNA"/>
</dbReference>
<reference evidence="6" key="8">
    <citation type="journal article" date="2021" name="Front Med (Lausanne)">
        <title>The Prevalence and Determinants of Fusidic Acid Resistance Among Methicillin-Resistant Staphylococcus aureus Clinical Isolates in China.</title>
        <authorList>
            <person name="Zhao H."/>
            <person name="Wang X."/>
            <person name="Wang B."/>
            <person name="Xu Y."/>
            <person name="Rao L."/>
            <person name="Wan B."/>
            <person name="Guo Y."/>
            <person name="Wu X."/>
            <person name="Yu J."/>
            <person name="Chen L."/>
            <person name="Li M."/>
            <person name="Yu F."/>
        </authorList>
    </citation>
    <scope>NUCLEOTIDE SEQUENCE</scope>
    <source>
        <strain evidence="6">NC-4</strain>
    </source>
</reference>
<evidence type="ECO:0000313" key="9">
    <source>
        <dbReference type="EMBL" id="NGK22319.1"/>
    </source>
</evidence>
<dbReference type="Proteomes" id="UP000039437">
    <property type="component" value="Unassembled WGS sequence"/>
</dbReference>
<dbReference type="EMBL" id="JAIUEN010000181">
    <property type="protein sequence ID" value="MCE3363489.1"/>
    <property type="molecule type" value="Genomic_DNA"/>
</dbReference>
<dbReference type="InterPro" id="IPR016874">
    <property type="entry name" value="TcmP-like"/>
</dbReference>
<evidence type="ECO:0000313" key="13">
    <source>
        <dbReference type="Proteomes" id="UP000433366"/>
    </source>
</evidence>
<reference evidence="13 14" key="5">
    <citation type="submission" date="2019-11" db="EMBL/GenBank/DDBJ databases">
        <title>Implementation of targeted gown and glove precautions to prevent Staphylococcus aureus acquisition in community-based nursing homes.</title>
        <authorList>
            <person name="Stine O.C."/>
        </authorList>
    </citation>
    <scope>NUCLEOTIDE SEQUENCE [LARGE SCALE GENOMIC DNA]</scope>
    <source>
        <strain evidence="8 14">S_2023.LVRQ.AN</strain>
        <strain evidence="7 13">S_4031.LGMP.AI</strain>
    </source>
</reference>
<evidence type="ECO:0000313" key="11">
    <source>
        <dbReference type="Proteomes" id="UP000039437"/>
    </source>
</evidence>
<dbReference type="Proteomes" id="UP000561555">
    <property type="component" value="Unassembled WGS sequence"/>
</dbReference>